<reference evidence="2" key="1">
    <citation type="submission" date="2005-09" db="EMBL/GenBank/DDBJ databases">
        <authorList>
            <person name="Mural R.J."/>
            <person name="Li P.W."/>
            <person name="Adams M.D."/>
            <person name="Amanatides P.G."/>
            <person name="Baden-Tillson H."/>
            <person name="Barnstead M."/>
            <person name="Chin S.H."/>
            <person name="Dew I."/>
            <person name="Evans C.A."/>
            <person name="Ferriera S."/>
            <person name="Flanigan M."/>
            <person name="Fosler C."/>
            <person name="Glodek A."/>
            <person name="Gu Z."/>
            <person name="Holt R.A."/>
            <person name="Jennings D."/>
            <person name="Kraft C.L."/>
            <person name="Lu F."/>
            <person name="Nguyen T."/>
            <person name="Nusskern D.R."/>
            <person name="Pfannkoch C.M."/>
            <person name="Sitter C."/>
            <person name="Sutton G.G."/>
            <person name="Venter J.C."/>
            <person name="Wang Z."/>
            <person name="Woodage T."/>
            <person name="Zheng X.H."/>
            <person name="Zhong F."/>
        </authorList>
    </citation>
    <scope>NUCLEOTIDE SEQUENCE [LARGE SCALE GENOMIC DNA]</scope>
    <source>
        <strain>BN</strain>
        <strain evidence="2">Sprague-Dawley</strain>
    </source>
</reference>
<dbReference type="Proteomes" id="UP000234681">
    <property type="component" value="Chromosome 1"/>
</dbReference>
<dbReference type="AlphaFoldDB" id="A6JCD1"/>
<organism evidence="1 2">
    <name type="scientific">Rattus norvegicus</name>
    <name type="common">Rat</name>
    <dbReference type="NCBI Taxonomy" id="10116"/>
    <lineage>
        <taxon>Eukaryota</taxon>
        <taxon>Metazoa</taxon>
        <taxon>Chordata</taxon>
        <taxon>Craniata</taxon>
        <taxon>Vertebrata</taxon>
        <taxon>Euteleostomi</taxon>
        <taxon>Mammalia</taxon>
        <taxon>Eutheria</taxon>
        <taxon>Euarchontoglires</taxon>
        <taxon>Glires</taxon>
        <taxon>Rodentia</taxon>
        <taxon>Myomorpha</taxon>
        <taxon>Muroidea</taxon>
        <taxon>Muridae</taxon>
        <taxon>Murinae</taxon>
        <taxon>Rattus</taxon>
    </lineage>
</organism>
<proteinExistence type="predicted"/>
<dbReference type="EMBL" id="CH473980">
    <property type="protein sequence ID" value="EDM08658.1"/>
    <property type="molecule type" value="Genomic_DNA"/>
</dbReference>
<sequence>MKAIFPITITMYLSAQIRVGALQGFEEFTTFAFFSSRSKIRSLALGTPQQKKKQLN</sequence>
<evidence type="ECO:0000313" key="2">
    <source>
        <dbReference type="Proteomes" id="UP000234681"/>
    </source>
</evidence>
<gene>
    <name evidence="1" type="ORF">rCG_24784</name>
</gene>
<protein>
    <submittedName>
        <fullName evidence="1">RCG24784</fullName>
    </submittedName>
</protein>
<accession>A6JCD1</accession>
<evidence type="ECO:0000313" key="1">
    <source>
        <dbReference type="EMBL" id="EDM08658.1"/>
    </source>
</evidence>
<name>A6JCD1_RAT</name>